<gene>
    <name evidence="2" type="ORF">DDY73_06880</name>
</gene>
<protein>
    <submittedName>
        <fullName evidence="2">Uncharacterized protein</fullName>
    </submittedName>
</protein>
<name>A0A354M2H6_9BACT</name>
<organism evidence="2 3">
    <name type="scientific">Coprobacter fastidiosus</name>
    <dbReference type="NCBI Taxonomy" id="1099853"/>
    <lineage>
        <taxon>Bacteria</taxon>
        <taxon>Pseudomonadati</taxon>
        <taxon>Bacteroidota</taxon>
        <taxon>Bacteroidia</taxon>
        <taxon>Bacteroidales</taxon>
        <taxon>Barnesiellaceae</taxon>
        <taxon>Coprobacter</taxon>
    </lineage>
</organism>
<reference evidence="2 3" key="1">
    <citation type="journal article" date="2018" name="Nat. Biotechnol.">
        <title>A standardized bacterial taxonomy based on genome phylogeny substantially revises the tree of life.</title>
        <authorList>
            <person name="Parks D.H."/>
            <person name="Chuvochina M."/>
            <person name="Waite D.W."/>
            <person name="Rinke C."/>
            <person name="Skarshewski A."/>
            <person name="Chaumeil P.A."/>
            <person name="Hugenholtz P."/>
        </authorList>
    </citation>
    <scope>NUCLEOTIDE SEQUENCE [LARGE SCALE GENOMIC DNA]</scope>
    <source>
        <strain evidence="2">UBA11482</strain>
    </source>
</reference>
<accession>A0A354M2H6</accession>
<dbReference type="RefSeq" id="WP_122304038.1">
    <property type="nucleotide sequence ID" value="NZ_DBFJMN010000320.1"/>
</dbReference>
<dbReference type="EMBL" id="DNWC01000090">
    <property type="protein sequence ID" value="HBJ08715.1"/>
    <property type="molecule type" value="Genomic_DNA"/>
</dbReference>
<evidence type="ECO:0000313" key="3">
    <source>
        <dbReference type="Proteomes" id="UP000262954"/>
    </source>
</evidence>
<dbReference type="AlphaFoldDB" id="A0A354M2H6"/>
<sequence length="142" mass="15979">MKKIAVKYCMLLFVLAICLGSCKEEEVYTTFPAPVWQVDDAKYSVSMTAVVVLPENLQTYFQTNDQIAAFINGECRGVGQLIDNAFFITIKGTPEENSKVSFRYYNTRNQYMYATDANLSFEPDAIYGTADAPEVLVLNIIQ</sequence>
<feature type="signal peptide" evidence="1">
    <location>
        <begin position="1"/>
        <end position="23"/>
    </location>
</feature>
<feature type="chain" id="PRO_5017000013" evidence="1">
    <location>
        <begin position="24"/>
        <end position="142"/>
    </location>
</feature>
<keyword evidence="1" id="KW-0732">Signal</keyword>
<dbReference type="Proteomes" id="UP000262954">
    <property type="component" value="Unassembled WGS sequence"/>
</dbReference>
<proteinExistence type="predicted"/>
<comment type="caution">
    <text evidence="2">The sequence shown here is derived from an EMBL/GenBank/DDBJ whole genome shotgun (WGS) entry which is preliminary data.</text>
</comment>
<evidence type="ECO:0000313" key="2">
    <source>
        <dbReference type="EMBL" id="HBJ08715.1"/>
    </source>
</evidence>
<evidence type="ECO:0000256" key="1">
    <source>
        <dbReference type="SAM" id="SignalP"/>
    </source>
</evidence>